<organism evidence="1 2">
    <name type="scientific">Leucogyrophana mollusca</name>
    <dbReference type="NCBI Taxonomy" id="85980"/>
    <lineage>
        <taxon>Eukaryota</taxon>
        <taxon>Fungi</taxon>
        <taxon>Dikarya</taxon>
        <taxon>Basidiomycota</taxon>
        <taxon>Agaricomycotina</taxon>
        <taxon>Agaricomycetes</taxon>
        <taxon>Agaricomycetidae</taxon>
        <taxon>Boletales</taxon>
        <taxon>Boletales incertae sedis</taxon>
        <taxon>Leucogyrophana</taxon>
    </lineage>
</organism>
<sequence>MDAVVSVVRSRWMLTGVALLLFKVAADRLLSLHKAFQSIRYVHIRVHRSAAHDPPLLFAWSIDSIARVSNLSSIGNIQGVASFGLILSTLWPSSLHLYSPAQDRLDTMEGNYLTTLQYTKNSAALYSPLSGF</sequence>
<evidence type="ECO:0000313" key="1">
    <source>
        <dbReference type="EMBL" id="KAH7925421.1"/>
    </source>
</evidence>
<gene>
    <name evidence="1" type="ORF">BV22DRAFT_432475</name>
</gene>
<keyword evidence="2" id="KW-1185">Reference proteome</keyword>
<reference evidence="1" key="1">
    <citation type="journal article" date="2021" name="New Phytol.">
        <title>Evolutionary innovations through gain and loss of genes in the ectomycorrhizal Boletales.</title>
        <authorList>
            <person name="Wu G."/>
            <person name="Miyauchi S."/>
            <person name="Morin E."/>
            <person name="Kuo A."/>
            <person name="Drula E."/>
            <person name="Varga T."/>
            <person name="Kohler A."/>
            <person name="Feng B."/>
            <person name="Cao Y."/>
            <person name="Lipzen A."/>
            <person name="Daum C."/>
            <person name="Hundley H."/>
            <person name="Pangilinan J."/>
            <person name="Johnson J."/>
            <person name="Barry K."/>
            <person name="LaButti K."/>
            <person name="Ng V."/>
            <person name="Ahrendt S."/>
            <person name="Min B."/>
            <person name="Choi I.G."/>
            <person name="Park H."/>
            <person name="Plett J.M."/>
            <person name="Magnuson J."/>
            <person name="Spatafora J.W."/>
            <person name="Nagy L.G."/>
            <person name="Henrissat B."/>
            <person name="Grigoriev I.V."/>
            <person name="Yang Z.L."/>
            <person name="Xu J."/>
            <person name="Martin F.M."/>
        </authorList>
    </citation>
    <scope>NUCLEOTIDE SEQUENCE</scope>
    <source>
        <strain evidence="1">KUC20120723A-06</strain>
    </source>
</reference>
<dbReference type="EMBL" id="MU266402">
    <property type="protein sequence ID" value="KAH7925421.1"/>
    <property type="molecule type" value="Genomic_DNA"/>
</dbReference>
<dbReference type="Proteomes" id="UP000790709">
    <property type="component" value="Unassembled WGS sequence"/>
</dbReference>
<proteinExistence type="predicted"/>
<accession>A0ACB8BJ05</accession>
<name>A0ACB8BJ05_9AGAM</name>
<protein>
    <submittedName>
        <fullName evidence="1">Uncharacterized protein</fullName>
    </submittedName>
</protein>
<comment type="caution">
    <text evidence="1">The sequence shown here is derived from an EMBL/GenBank/DDBJ whole genome shotgun (WGS) entry which is preliminary data.</text>
</comment>
<evidence type="ECO:0000313" key="2">
    <source>
        <dbReference type="Proteomes" id="UP000790709"/>
    </source>
</evidence>